<gene>
    <name evidence="2" type="ORF">EYF80_030364</name>
</gene>
<evidence type="ECO:0000256" key="1">
    <source>
        <dbReference type="SAM" id="MobiDB-lite"/>
    </source>
</evidence>
<dbReference type="EMBL" id="SRLO01000356">
    <property type="protein sequence ID" value="TNN59449.1"/>
    <property type="molecule type" value="Genomic_DNA"/>
</dbReference>
<keyword evidence="3" id="KW-1185">Reference proteome</keyword>
<comment type="caution">
    <text evidence="2">The sequence shown here is derived from an EMBL/GenBank/DDBJ whole genome shotgun (WGS) entry which is preliminary data.</text>
</comment>
<dbReference type="Proteomes" id="UP000314294">
    <property type="component" value="Unassembled WGS sequence"/>
</dbReference>
<protein>
    <submittedName>
        <fullName evidence="2">Uncharacterized protein</fullName>
    </submittedName>
</protein>
<name>A0A4Z2H109_9TELE</name>
<feature type="region of interest" description="Disordered" evidence="1">
    <location>
        <begin position="1"/>
        <end position="46"/>
    </location>
</feature>
<evidence type="ECO:0000313" key="3">
    <source>
        <dbReference type="Proteomes" id="UP000314294"/>
    </source>
</evidence>
<proteinExistence type="predicted"/>
<organism evidence="2 3">
    <name type="scientific">Liparis tanakae</name>
    <name type="common">Tanaka's snailfish</name>
    <dbReference type="NCBI Taxonomy" id="230148"/>
    <lineage>
        <taxon>Eukaryota</taxon>
        <taxon>Metazoa</taxon>
        <taxon>Chordata</taxon>
        <taxon>Craniata</taxon>
        <taxon>Vertebrata</taxon>
        <taxon>Euteleostomi</taxon>
        <taxon>Actinopterygii</taxon>
        <taxon>Neopterygii</taxon>
        <taxon>Teleostei</taxon>
        <taxon>Neoteleostei</taxon>
        <taxon>Acanthomorphata</taxon>
        <taxon>Eupercaria</taxon>
        <taxon>Perciformes</taxon>
        <taxon>Cottioidei</taxon>
        <taxon>Cottales</taxon>
        <taxon>Liparidae</taxon>
        <taxon>Liparis</taxon>
    </lineage>
</organism>
<sequence length="62" mass="6662">MAVGWLLDVSQGRAAASRTPRPARRVPHAASRTPPSPFGDERRPPNEVIAVTTATGRRGVRC</sequence>
<dbReference type="AlphaFoldDB" id="A0A4Z2H109"/>
<evidence type="ECO:0000313" key="2">
    <source>
        <dbReference type="EMBL" id="TNN59449.1"/>
    </source>
</evidence>
<accession>A0A4Z2H109</accession>
<reference evidence="2 3" key="1">
    <citation type="submission" date="2019-03" db="EMBL/GenBank/DDBJ databases">
        <title>First draft genome of Liparis tanakae, snailfish: a comprehensive survey of snailfish specific genes.</title>
        <authorList>
            <person name="Kim W."/>
            <person name="Song I."/>
            <person name="Jeong J.-H."/>
            <person name="Kim D."/>
            <person name="Kim S."/>
            <person name="Ryu S."/>
            <person name="Song J.Y."/>
            <person name="Lee S.K."/>
        </authorList>
    </citation>
    <scope>NUCLEOTIDE SEQUENCE [LARGE SCALE GENOMIC DNA]</scope>
    <source>
        <tissue evidence="2">Muscle</tissue>
    </source>
</reference>